<evidence type="ECO:0008006" key="3">
    <source>
        <dbReference type="Google" id="ProtNLM"/>
    </source>
</evidence>
<sequence>MSREFGKKSAIVSGQAFSGSPDSLETFLKRLRDRCQDHGGCHGLDRPGRIQVEAQQALALADELGIVRRPAFGWQEFLATEQELWIGTEHLVELAVGEGRYRKTTAPPGFGLVPAVVEIPVVNLRGDPGLPSCRKAIEFVHASPVEYLERWEASNEIFQDDVRLVSVIEWKEGFISFGISQPQYHGSPAEYRDIERCFLSAGWTRLKDPSGHAVFFNYAFGVMAIDAERRNCYLTDGELQPFDVILCRPDEAMQAYLGIYPDS</sequence>
<proteinExistence type="predicted"/>
<protein>
    <recommendedName>
        <fullName evidence="3">SUKH-3 immunity protein of toxin-antitoxin system</fullName>
    </recommendedName>
</protein>
<gene>
    <name evidence="1" type="ORF">OJ996_07415</name>
</gene>
<dbReference type="RefSeq" id="WP_264512803.1">
    <property type="nucleotide sequence ID" value="NZ_JAPDDR010000003.1"/>
</dbReference>
<evidence type="ECO:0000313" key="1">
    <source>
        <dbReference type="EMBL" id="MCW1913395.1"/>
    </source>
</evidence>
<accession>A0ABT3G0N5</accession>
<evidence type="ECO:0000313" key="2">
    <source>
        <dbReference type="Proteomes" id="UP001165653"/>
    </source>
</evidence>
<comment type="caution">
    <text evidence="1">The sequence shown here is derived from an EMBL/GenBank/DDBJ whole genome shotgun (WGS) entry which is preliminary data.</text>
</comment>
<organism evidence="1 2">
    <name type="scientific">Luteolibacter rhizosphaerae</name>
    <dbReference type="NCBI Taxonomy" id="2989719"/>
    <lineage>
        <taxon>Bacteria</taxon>
        <taxon>Pseudomonadati</taxon>
        <taxon>Verrucomicrobiota</taxon>
        <taxon>Verrucomicrobiia</taxon>
        <taxon>Verrucomicrobiales</taxon>
        <taxon>Verrucomicrobiaceae</taxon>
        <taxon>Luteolibacter</taxon>
    </lineage>
</organism>
<keyword evidence="2" id="KW-1185">Reference proteome</keyword>
<reference evidence="1" key="1">
    <citation type="submission" date="2022-10" db="EMBL/GenBank/DDBJ databases">
        <title>Luteolibacter sp. GHJ8, whole genome shotgun sequencing project.</title>
        <authorList>
            <person name="Zhao G."/>
            <person name="Shen L."/>
        </authorList>
    </citation>
    <scope>NUCLEOTIDE SEQUENCE</scope>
    <source>
        <strain evidence="1">GHJ8</strain>
    </source>
</reference>
<dbReference type="EMBL" id="JAPDDR010000003">
    <property type="protein sequence ID" value="MCW1913395.1"/>
    <property type="molecule type" value="Genomic_DNA"/>
</dbReference>
<dbReference type="Proteomes" id="UP001165653">
    <property type="component" value="Unassembled WGS sequence"/>
</dbReference>
<name>A0ABT3G0N5_9BACT</name>